<keyword evidence="1" id="KW-0479">Metal-binding</keyword>
<evidence type="ECO:0000259" key="5">
    <source>
        <dbReference type="PROSITE" id="PS51745"/>
    </source>
</evidence>
<feature type="compositionally biased region" description="Polar residues" evidence="4">
    <location>
        <begin position="480"/>
        <end position="502"/>
    </location>
</feature>
<feature type="region of interest" description="Disordered" evidence="4">
    <location>
        <begin position="287"/>
        <end position="374"/>
    </location>
</feature>
<dbReference type="InterPro" id="IPR053793">
    <property type="entry name" value="PB1-like"/>
</dbReference>
<dbReference type="GO" id="GO:0008270">
    <property type="term" value="F:zinc ion binding"/>
    <property type="evidence" value="ECO:0007669"/>
    <property type="project" value="UniProtKB-KW"/>
</dbReference>
<dbReference type="SMART" id="SM00666">
    <property type="entry name" value="PB1"/>
    <property type="match status" value="1"/>
</dbReference>
<evidence type="ECO:0000256" key="2">
    <source>
        <dbReference type="ARBA" id="ARBA00022771"/>
    </source>
</evidence>
<dbReference type="SUPFAM" id="SSF57850">
    <property type="entry name" value="RING/U-box"/>
    <property type="match status" value="1"/>
</dbReference>
<keyword evidence="2" id="KW-0863">Zinc-finger</keyword>
<organism evidence="6 7">
    <name type="scientific">Rhizoctonia solani</name>
    <dbReference type="NCBI Taxonomy" id="456999"/>
    <lineage>
        <taxon>Eukaryota</taxon>
        <taxon>Fungi</taxon>
        <taxon>Dikarya</taxon>
        <taxon>Basidiomycota</taxon>
        <taxon>Agaricomycotina</taxon>
        <taxon>Agaricomycetes</taxon>
        <taxon>Cantharellales</taxon>
        <taxon>Ceratobasidiaceae</taxon>
        <taxon>Rhizoctonia</taxon>
    </lineage>
</organism>
<feature type="domain" description="PB1" evidence="5">
    <location>
        <begin position="19"/>
        <end position="117"/>
    </location>
</feature>
<keyword evidence="3" id="KW-0862">Zinc</keyword>
<dbReference type="SUPFAM" id="SSF54277">
    <property type="entry name" value="CAD &amp; PB1 domains"/>
    <property type="match status" value="1"/>
</dbReference>
<dbReference type="InterPro" id="IPR043145">
    <property type="entry name" value="Znf_ZZ_sf"/>
</dbReference>
<feature type="compositionally biased region" description="Polar residues" evidence="4">
    <location>
        <begin position="303"/>
        <end position="313"/>
    </location>
</feature>
<dbReference type="Gene3D" id="3.10.20.90">
    <property type="entry name" value="Phosphatidylinositol 3-kinase Catalytic Subunit, Chain A, domain 1"/>
    <property type="match status" value="1"/>
</dbReference>
<evidence type="ECO:0000256" key="4">
    <source>
        <dbReference type="SAM" id="MobiDB-lite"/>
    </source>
</evidence>
<dbReference type="Pfam" id="PF00564">
    <property type="entry name" value="PB1"/>
    <property type="match status" value="1"/>
</dbReference>
<dbReference type="PANTHER" id="PTHR20930:SF0">
    <property type="entry name" value="PROTEIN ILRUN"/>
    <property type="match status" value="1"/>
</dbReference>
<comment type="caution">
    <text evidence="6">The sequence shown here is derived from an EMBL/GenBank/DDBJ whole genome shotgun (WGS) entry which is preliminary data.</text>
</comment>
<dbReference type="EMBL" id="CAJMWV010004387">
    <property type="protein sequence ID" value="CAE6498203.1"/>
    <property type="molecule type" value="Genomic_DNA"/>
</dbReference>
<feature type="compositionally biased region" description="Low complexity" evidence="4">
    <location>
        <begin position="314"/>
        <end position="341"/>
    </location>
</feature>
<accession>A0A8H3HD78</accession>
<dbReference type="Gene3D" id="3.30.60.90">
    <property type="match status" value="1"/>
</dbReference>
<dbReference type="InterPro" id="IPR000270">
    <property type="entry name" value="PB1_dom"/>
</dbReference>
<feature type="region of interest" description="Disordered" evidence="4">
    <location>
        <begin position="450"/>
        <end position="523"/>
    </location>
</feature>
<sequence length="717" mass="77113">MAAAYSDYGSVSSMRGDIPLVVKCTFDRSMRRITFQSAQTCTYELLRARIEECFSLAASSFTISYTDDDAEVTDINSDNDLTEAVAYFQVGEEITGSGASVYSYRSSGPKKITLRVTVTVDYDGPSLSDTASLVSMEEYAGARARAQAELRGNTNGFGLPPEEDAITLNSHSAPATAAAAPHGIPDDFSLSGTDDGDGGVVETADVFQRLRLDTSSASLPSERGVQWLREQNAYTMRTVLGVEPEPSVSEVTDAELYPPRSAVDSRGGDLALEMDERGNYYYTYTSESASVAEPEPQPQPQPSGASQHNLNWLASQQQPQAQPHPKAQSTKSSSSSSQSTQPYSIESRASSSNTDVTPPPLPPRRVNPADYPGIPPEVLQFVSAEAPGSETPDRVTDCSACGVVLDSFRYVCSTCGEKPSRPTHPESPITMIDGGGKGKERAVDPFADEYAGMHTYPPGGSSRNSSHGWTHSEDYKRANPNVTRARSSQSPHTRTSPHARTTSSPHFHHPPSPAASSPGSSSGSGFEHGYELCMGCIETAGVIHAAESASLSSLSSGSSATLLAAGMNRDGIPPIGKKRRTGRRHAYMEKVWNSGAWTDVEQDTAISCSHCKKTVDVKPYKCVSCQKFALCFECYTQVHDIHPIHAFLVVPVTKPSERQPYHPVPRFSIDSQDQIRRLEIWVLHGAKLTTVIDDDRLATISPSAVSFSGAVQAVASS</sequence>
<proteinExistence type="predicted"/>
<name>A0A8H3HD78_9AGAM</name>
<evidence type="ECO:0000313" key="6">
    <source>
        <dbReference type="EMBL" id="CAE6498203.1"/>
    </source>
</evidence>
<dbReference type="PANTHER" id="PTHR20930">
    <property type="entry name" value="OVARIAN CARCINOMA ANTIGEN CA125-RELATED"/>
    <property type="match status" value="1"/>
</dbReference>
<dbReference type="PROSITE" id="PS51745">
    <property type="entry name" value="PB1"/>
    <property type="match status" value="1"/>
</dbReference>
<feature type="compositionally biased region" description="Low complexity" evidence="4">
    <location>
        <begin position="514"/>
        <end position="523"/>
    </location>
</feature>
<gene>
    <name evidence="6" type="ORF">RDB_LOCUS115873</name>
</gene>
<evidence type="ECO:0000256" key="3">
    <source>
        <dbReference type="ARBA" id="ARBA00022833"/>
    </source>
</evidence>
<feature type="compositionally biased region" description="Polar residues" evidence="4">
    <location>
        <begin position="342"/>
        <end position="352"/>
    </location>
</feature>
<feature type="region of interest" description="Disordered" evidence="4">
    <location>
        <begin position="416"/>
        <end position="438"/>
    </location>
</feature>
<dbReference type="AlphaFoldDB" id="A0A8H3HD78"/>
<evidence type="ECO:0000313" key="7">
    <source>
        <dbReference type="Proteomes" id="UP000663831"/>
    </source>
</evidence>
<protein>
    <recommendedName>
        <fullName evidence="5">PB1 domain-containing protein</fullName>
    </recommendedName>
</protein>
<evidence type="ECO:0000256" key="1">
    <source>
        <dbReference type="ARBA" id="ARBA00022723"/>
    </source>
</evidence>
<reference evidence="6" key="1">
    <citation type="submission" date="2021-01" db="EMBL/GenBank/DDBJ databases">
        <authorList>
            <person name="Kaushik A."/>
        </authorList>
    </citation>
    <scope>NUCLEOTIDE SEQUENCE</scope>
    <source>
        <strain evidence="6">AG3-1AP</strain>
    </source>
</reference>
<dbReference type="Proteomes" id="UP000663831">
    <property type="component" value="Unassembled WGS sequence"/>
</dbReference>